<dbReference type="EMBL" id="JAVRRL010000044">
    <property type="protein sequence ID" value="KAK5110933.1"/>
    <property type="molecule type" value="Genomic_DNA"/>
</dbReference>
<accession>A0AAN7TFD3</accession>
<dbReference type="Gene3D" id="3.80.10.10">
    <property type="entry name" value="Ribonuclease Inhibitor"/>
    <property type="match status" value="1"/>
</dbReference>
<dbReference type="InterPro" id="IPR032675">
    <property type="entry name" value="LRR_dom_sf"/>
</dbReference>
<dbReference type="SUPFAM" id="SSF81383">
    <property type="entry name" value="F-box domain"/>
    <property type="match status" value="1"/>
</dbReference>
<reference evidence="3" key="1">
    <citation type="submission" date="2023-08" db="EMBL/GenBank/DDBJ databases">
        <title>Black Yeasts Isolated from many extreme environments.</title>
        <authorList>
            <person name="Coleine C."/>
            <person name="Stajich J.E."/>
            <person name="Selbmann L."/>
        </authorList>
    </citation>
    <scope>NUCLEOTIDE SEQUENCE</scope>
    <source>
        <strain evidence="3">CCFEE 5401</strain>
    </source>
</reference>
<evidence type="ECO:0000259" key="2">
    <source>
        <dbReference type="PROSITE" id="PS50181"/>
    </source>
</evidence>
<organism evidence="3 4">
    <name type="scientific">Meristemomyces frigidus</name>
    <dbReference type="NCBI Taxonomy" id="1508187"/>
    <lineage>
        <taxon>Eukaryota</taxon>
        <taxon>Fungi</taxon>
        <taxon>Dikarya</taxon>
        <taxon>Ascomycota</taxon>
        <taxon>Pezizomycotina</taxon>
        <taxon>Dothideomycetes</taxon>
        <taxon>Dothideomycetidae</taxon>
        <taxon>Mycosphaerellales</taxon>
        <taxon>Teratosphaeriaceae</taxon>
        <taxon>Meristemomyces</taxon>
    </lineage>
</organism>
<dbReference type="InterPro" id="IPR001810">
    <property type="entry name" value="F-box_dom"/>
</dbReference>
<dbReference type="SUPFAM" id="SSF52047">
    <property type="entry name" value="RNI-like"/>
    <property type="match status" value="1"/>
</dbReference>
<feature type="domain" description="F-box" evidence="2">
    <location>
        <begin position="5"/>
        <end position="54"/>
    </location>
</feature>
<dbReference type="PROSITE" id="PS50181">
    <property type="entry name" value="FBOX"/>
    <property type="match status" value="1"/>
</dbReference>
<dbReference type="Pfam" id="PF00646">
    <property type="entry name" value="F-box"/>
    <property type="match status" value="1"/>
</dbReference>
<evidence type="ECO:0000313" key="4">
    <source>
        <dbReference type="Proteomes" id="UP001310890"/>
    </source>
</evidence>
<comment type="caution">
    <text evidence="3">The sequence shown here is derived from an EMBL/GenBank/DDBJ whole genome shotgun (WGS) entry which is preliminary data.</text>
</comment>
<evidence type="ECO:0000313" key="3">
    <source>
        <dbReference type="EMBL" id="KAK5110933.1"/>
    </source>
</evidence>
<feature type="compositionally biased region" description="Acidic residues" evidence="1">
    <location>
        <begin position="454"/>
        <end position="466"/>
    </location>
</feature>
<feature type="region of interest" description="Disordered" evidence="1">
    <location>
        <begin position="443"/>
        <end position="475"/>
    </location>
</feature>
<name>A0AAN7TFD3_9PEZI</name>
<sequence length="475" mass="53013">MATATQFILALPTELIIRISDFLNTESYGKLRLSCKSLNNTVFDTFAKEFFTKRQFMLEQVSLDALVGISKHPALSKRLSEVIISTHVLSSRFEGDNKSYVSQDVLLSTGQALHMLVEAFTNLTHLKTVGLRDFDGLGRVRDGEFARWRTYGWFTPGMPPAHSLATVPPSPIFSLLLFALGKAMAGRSGPFSSLNLEVILRKQHRLEPQALNVLANYMGSTTKPVLIATKRLFLALDSTRLRVIRNVQSYEALGDLLRHTPNLEHLRLNFTHQDVDAEDFLKFLGEDGNTRSIHKHTLSLPSPPLTNLQSLDLGMVPVKPDVLIQIILRFRLKSLALWKIGFPCDSLNAAHLPVFRDFAIDLGCSLPASTALKKLDIGFMTQCFTETLGERDRYENAVHFANDGDPANRVAGNTSQQVTFEAGNGASVHQWLREIAERSWVQEDAWTSGSSGDDISDYDDDEEDESLDHTLHGDM</sequence>
<gene>
    <name evidence="3" type="ORF">LTR62_005471</name>
</gene>
<protein>
    <recommendedName>
        <fullName evidence="2">F-box domain-containing protein</fullName>
    </recommendedName>
</protein>
<proteinExistence type="predicted"/>
<dbReference type="Proteomes" id="UP001310890">
    <property type="component" value="Unassembled WGS sequence"/>
</dbReference>
<evidence type="ECO:0000256" key="1">
    <source>
        <dbReference type="SAM" id="MobiDB-lite"/>
    </source>
</evidence>
<dbReference type="AlphaFoldDB" id="A0AAN7TFD3"/>
<dbReference type="InterPro" id="IPR036047">
    <property type="entry name" value="F-box-like_dom_sf"/>
</dbReference>